<dbReference type="EMBL" id="EF089399">
    <property type="protein sequence ID" value="ABL97695.1"/>
    <property type="molecule type" value="Genomic_DNA"/>
</dbReference>
<reference evidence="2" key="1">
    <citation type="journal article" date="2007" name="Environ. Microbiol.">
        <title>Proteorhodopsin photosystem gene clusters exhibit co-evolutionary trends and shared ancestry among diverse marine microbial phyla.</title>
        <authorList>
            <person name="McCarren J."/>
            <person name="Delong E.F."/>
        </authorList>
    </citation>
    <scope>NUCLEOTIDE SEQUENCE</scope>
</reference>
<dbReference type="Pfam" id="PF07045">
    <property type="entry name" value="DUF1330"/>
    <property type="match status" value="1"/>
</dbReference>
<organism evidence="2">
    <name type="scientific">uncultured marine bacterium EB0_39H12</name>
    <dbReference type="NCBI Taxonomy" id="415437"/>
    <lineage>
        <taxon>Bacteria</taxon>
        <taxon>environmental samples</taxon>
    </lineage>
</organism>
<dbReference type="AlphaFoldDB" id="A4GHY4"/>
<protein>
    <recommendedName>
        <fullName evidence="1">DUF1330 domain-containing protein</fullName>
    </recommendedName>
</protein>
<gene>
    <name evidence="2" type="ORF">MBMO_EB0-39H12.0071</name>
</gene>
<dbReference type="InterPro" id="IPR010753">
    <property type="entry name" value="DUF1330"/>
</dbReference>
<proteinExistence type="predicted"/>
<name>A4GHY4_9BACT</name>
<accession>A4GHY4</accession>
<dbReference type="PANTHER" id="PTHR41521">
    <property type="match status" value="1"/>
</dbReference>
<dbReference type="SUPFAM" id="SSF54909">
    <property type="entry name" value="Dimeric alpha+beta barrel"/>
    <property type="match status" value="1"/>
</dbReference>
<sequence>MKAYWITLCQVTDDEGYGEYIKLAGPAIEKFGGKFLARGGKQKKFEGESYDRTVVVEFNSLETAKNAYESDDYKEALKFSSKSANRHVVVVEAL</sequence>
<dbReference type="PANTHER" id="PTHR41521:SF4">
    <property type="entry name" value="BLR0684 PROTEIN"/>
    <property type="match status" value="1"/>
</dbReference>
<evidence type="ECO:0000313" key="2">
    <source>
        <dbReference type="EMBL" id="ABL97695.1"/>
    </source>
</evidence>
<dbReference type="Gene3D" id="3.30.70.100">
    <property type="match status" value="1"/>
</dbReference>
<dbReference type="InterPro" id="IPR011008">
    <property type="entry name" value="Dimeric_a/b-barrel"/>
</dbReference>
<evidence type="ECO:0000259" key="1">
    <source>
        <dbReference type="Pfam" id="PF07045"/>
    </source>
</evidence>
<feature type="domain" description="DUF1330" evidence="1">
    <location>
        <begin position="2"/>
        <end position="93"/>
    </location>
</feature>